<accession>A0A7G9W4J8</accession>
<evidence type="ECO:0000256" key="3">
    <source>
        <dbReference type="ARBA" id="ARBA00022960"/>
    </source>
</evidence>
<dbReference type="InterPro" id="IPR042175">
    <property type="entry name" value="Cell/Rod_MreC_2"/>
</dbReference>
<dbReference type="PANTHER" id="PTHR34138:SF1">
    <property type="entry name" value="CELL SHAPE-DETERMINING PROTEIN MREC"/>
    <property type="match status" value="1"/>
</dbReference>
<evidence type="ECO:0000313" key="8">
    <source>
        <dbReference type="EMBL" id="QNO13610.1"/>
    </source>
</evidence>
<keyword evidence="6" id="KW-0812">Transmembrane</keyword>
<dbReference type="PIRSF" id="PIRSF038471">
    <property type="entry name" value="MreC"/>
    <property type="match status" value="1"/>
</dbReference>
<dbReference type="Gene3D" id="2.40.10.350">
    <property type="entry name" value="Rod shape-determining protein MreC, domain 2"/>
    <property type="match status" value="1"/>
</dbReference>
<evidence type="ECO:0000256" key="5">
    <source>
        <dbReference type="PIRNR" id="PIRNR038471"/>
    </source>
</evidence>
<proteinExistence type="inferred from homology"/>
<keyword evidence="3 5" id="KW-0133">Cell shape</keyword>
<dbReference type="AlphaFoldDB" id="A0A7G9W4J8"/>
<evidence type="ECO:0000259" key="7">
    <source>
        <dbReference type="Pfam" id="PF04085"/>
    </source>
</evidence>
<evidence type="ECO:0000313" key="9">
    <source>
        <dbReference type="Proteomes" id="UP000516160"/>
    </source>
</evidence>
<keyword evidence="6" id="KW-1133">Transmembrane helix</keyword>
<dbReference type="EMBL" id="CP058559">
    <property type="protein sequence ID" value="QNO13610.1"/>
    <property type="molecule type" value="Genomic_DNA"/>
</dbReference>
<keyword evidence="9" id="KW-1185">Reference proteome</keyword>
<comment type="function">
    <text evidence="5">Involved in formation and maintenance of cell shape.</text>
</comment>
<sequence>MLKLQPRYRKILNLVIIFIALSMVMSWTTNDREKVSFMENAIHQLVLPFQKAFTSSTNYIRDTYMSLTEFRNVYEENKFLKEELEYYKGIEHQLNEARLANRRLTNLLDFKESTEFDLLPAMVIGRSPSTWYSTMTIAKGTNHDVKLGMPVVTHAGLVGRVIEVSLNSSKVKLIISPDSGITSFVQRTRDIGLVKISAENPGFLEITRLAHNADLRVGDTIMSSDLTGNFPKGLVIGEVVRVEGSDMEITALVRPSVDFERLEEVFIVTHYEIVESEQDAFEGED</sequence>
<dbReference type="InterPro" id="IPR055342">
    <property type="entry name" value="MreC_beta-barrel_core"/>
</dbReference>
<dbReference type="InterPro" id="IPR007221">
    <property type="entry name" value="MreC"/>
</dbReference>
<organism evidence="8 9">
    <name type="scientific">Alkalicella caledoniensis</name>
    <dbReference type="NCBI Taxonomy" id="2731377"/>
    <lineage>
        <taxon>Bacteria</taxon>
        <taxon>Bacillati</taxon>
        <taxon>Bacillota</taxon>
        <taxon>Clostridia</taxon>
        <taxon>Eubacteriales</taxon>
        <taxon>Proteinivoracaceae</taxon>
        <taxon>Alkalicella</taxon>
    </lineage>
</organism>
<evidence type="ECO:0000256" key="2">
    <source>
        <dbReference type="ARBA" id="ARBA00013855"/>
    </source>
</evidence>
<dbReference type="Pfam" id="PF04085">
    <property type="entry name" value="MreC"/>
    <property type="match status" value="1"/>
</dbReference>
<dbReference type="NCBIfam" id="TIGR00219">
    <property type="entry name" value="mreC"/>
    <property type="match status" value="1"/>
</dbReference>
<reference evidence="8 9" key="1">
    <citation type="submission" date="2020-07" db="EMBL/GenBank/DDBJ databases">
        <title>Alkalicella. sp. LB2 genome.</title>
        <authorList>
            <person name="Postec A."/>
            <person name="Quemeneur M."/>
        </authorList>
    </citation>
    <scope>NUCLEOTIDE SEQUENCE [LARGE SCALE GENOMIC DNA]</scope>
    <source>
        <strain evidence="8 9">LB2</strain>
    </source>
</reference>
<dbReference type="RefSeq" id="WP_213167278.1">
    <property type="nucleotide sequence ID" value="NZ_CP058559.1"/>
</dbReference>
<dbReference type="PANTHER" id="PTHR34138">
    <property type="entry name" value="CELL SHAPE-DETERMINING PROTEIN MREC"/>
    <property type="match status" value="1"/>
</dbReference>
<dbReference type="GO" id="GO:0005886">
    <property type="term" value="C:plasma membrane"/>
    <property type="evidence" value="ECO:0007669"/>
    <property type="project" value="TreeGrafter"/>
</dbReference>
<dbReference type="Gene3D" id="2.40.10.340">
    <property type="entry name" value="Rod shape-determining protein MreC, domain 1"/>
    <property type="match status" value="1"/>
</dbReference>
<feature type="transmembrane region" description="Helical" evidence="6">
    <location>
        <begin position="12"/>
        <end position="29"/>
    </location>
</feature>
<gene>
    <name evidence="8" type="primary">mreC</name>
    <name evidence="8" type="ORF">HYG86_01905</name>
</gene>
<evidence type="ECO:0000256" key="1">
    <source>
        <dbReference type="ARBA" id="ARBA00009369"/>
    </source>
</evidence>
<keyword evidence="6" id="KW-0472">Membrane</keyword>
<dbReference type="KEGG" id="acae:HYG86_01905"/>
<evidence type="ECO:0000256" key="4">
    <source>
        <dbReference type="ARBA" id="ARBA00032089"/>
    </source>
</evidence>
<feature type="domain" description="Rod shape-determining protein MreC beta-barrel core" evidence="7">
    <location>
        <begin position="123"/>
        <end position="268"/>
    </location>
</feature>
<protein>
    <recommendedName>
        <fullName evidence="2 5">Cell shape-determining protein MreC</fullName>
    </recommendedName>
    <alternativeName>
        <fullName evidence="4 5">Cell shape protein MreC</fullName>
    </alternativeName>
</protein>
<dbReference type="Proteomes" id="UP000516160">
    <property type="component" value="Chromosome"/>
</dbReference>
<comment type="similarity">
    <text evidence="1 5">Belongs to the MreC family.</text>
</comment>
<dbReference type="InterPro" id="IPR042177">
    <property type="entry name" value="Cell/Rod_1"/>
</dbReference>
<evidence type="ECO:0000256" key="6">
    <source>
        <dbReference type="SAM" id="Phobius"/>
    </source>
</evidence>
<name>A0A7G9W4J8_ALKCA</name>
<dbReference type="GO" id="GO:0008360">
    <property type="term" value="P:regulation of cell shape"/>
    <property type="evidence" value="ECO:0007669"/>
    <property type="project" value="UniProtKB-KW"/>
</dbReference>